<keyword evidence="12 15" id="KW-0456">Lyase</keyword>
<protein>
    <recommendedName>
        <fullName evidence="6 15">Anthranilate synthase component 1</fullName>
        <ecNumber evidence="5 15">4.1.3.27</ecNumber>
    </recommendedName>
</protein>
<dbReference type="PANTHER" id="PTHR11236">
    <property type="entry name" value="AMINOBENZOATE/ANTHRANILATE SYNTHASE"/>
    <property type="match status" value="1"/>
</dbReference>
<name>A0A7T4MU74_9MICC</name>
<keyword evidence="10 15" id="KW-0460">Magnesium</keyword>
<dbReference type="PRINTS" id="PR00095">
    <property type="entry name" value="ANTSNTHASEI"/>
</dbReference>
<evidence type="ECO:0000256" key="4">
    <source>
        <dbReference type="ARBA" id="ARBA00011575"/>
    </source>
</evidence>
<feature type="domain" description="Anthranilate synthase component I N-terminal" evidence="18">
    <location>
        <begin position="34"/>
        <end position="178"/>
    </location>
</feature>
<dbReference type="AlphaFoldDB" id="A0A7T4MU74"/>
<dbReference type="RefSeq" id="WP_198490583.1">
    <property type="nucleotide sequence ID" value="NZ_CP066078.1"/>
</dbReference>
<comment type="function">
    <text evidence="13 15">Part of a heterotetrameric complex that catalyzes the two-step biosynthesis of anthranilate, an intermediate in the biosynthesis of L-tryptophan. In the first step, the glutamine-binding beta subunit (TrpG) of anthranilate synthase (AS) provides the glutamine amidotransferase activity which generates ammonia as a substrate that, along with chorismate, is used in the second step, catalyzed by the large alpha subunit of AS (TrpE) to produce anthranilate. In the absence of TrpG, TrpE can synthesize anthranilate directly from chorismate and high concentrations of ammonia.</text>
</comment>
<dbReference type="GO" id="GO:0004049">
    <property type="term" value="F:anthranilate synthase activity"/>
    <property type="evidence" value="ECO:0007669"/>
    <property type="project" value="UniProtKB-EC"/>
</dbReference>
<evidence type="ECO:0000256" key="6">
    <source>
        <dbReference type="ARBA" id="ARBA00020653"/>
    </source>
</evidence>
<evidence type="ECO:0000256" key="9">
    <source>
        <dbReference type="ARBA" id="ARBA00022822"/>
    </source>
</evidence>
<evidence type="ECO:0000313" key="20">
    <source>
        <dbReference type="Proteomes" id="UP000595221"/>
    </source>
</evidence>
<comment type="subunit">
    <text evidence="4 15">Heterotetramer consisting of two non-identical subunits: a beta subunit (TrpG) and a large alpha subunit (TrpE).</text>
</comment>
<evidence type="ECO:0000256" key="10">
    <source>
        <dbReference type="ARBA" id="ARBA00022842"/>
    </source>
</evidence>
<dbReference type="InterPro" id="IPR005801">
    <property type="entry name" value="ADC_synthase"/>
</dbReference>
<evidence type="ECO:0000256" key="11">
    <source>
        <dbReference type="ARBA" id="ARBA00023141"/>
    </source>
</evidence>
<keyword evidence="9 15" id="KW-0822">Tryptophan biosynthesis</keyword>
<dbReference type="SUPFAM" id="SSF56322">
    <property type="entry name" value="ADC synthase"/>
    <property type="match status" value="1"/>
</dbReference>
<evidence type="ECO:0000256" key="13">
    <source>
        <dbReference type="ARBA" id="ARBA00025634"/>
    </source>
</evidence>
<keyword evidence="11 15" id="KW-0057">Aromatic amino acid biosynthesis</keyword>
<comment type="cofactor">
    <cofactor evidence="1 15">
        <name>Mg(2+)</name>
        <dbReference type="ChEBI" id="CHEBI:18420"/>
    </cofactor>
</comment>
<proteinExistence type="inferred from homology"/>
<evidence type="ECO:0000256" key="15">
    <source>
        <dbReference type="RuleBase" id="RU364045"/>
    </source>
</evidence>
<dbReference type="Pfam" id="PF00425">
    <property type="entry name" value="Chorismate_bind"/>
    <property type="match status" value="1"/>
</dbReference>
<keyword evidence="8 15" id="KW-0479">Metal-binding</keyword>
<evidence type="ECO:0000256" key="3">
    <source>
        <dbReference type="ARBA" id="ARBA00009562"/>
    </source>
</evidence>
<evidence type="ECO:0000259" key="17">
    <source>
        <dbReference type="Pfam" id="PF00425"/>
    </source>
</evidence>
<comment type="pathway">
    <text evidence="2 15">Amino-acid biosynthesis; L-tryptophan biosynthesis; L-tryptophan from chorismate: step 1/5.</text>
</comment>
<dbReference type="GO" id="GO:0046872">
    <property type="term" value="F:metal ion binding"/>
    <property type="evidence" value="ECO:0007669"/>
    <property type="project" value="UniProtKB-KW"/>
</dbReference>
<feature type="domain" description="Chorismate-utilising enzyme C-terminal" evidence="17">
    <location>
        <begin position="242"/>
        <end position="502"/>
    </location>
</feature>
<keyword evidence="7 15" id="KW-0028">Amino-acid biosynthesis</keyword>
<evidence type="ECO:0000256" key="7">
    <source>
        <dbReference type="ARBA" id="ARBA00022605"/>
    </source>
</evidence>
<dbReference type="InterPro" id="IPR006805">
    <property type="entry name" value="Anth_synth_I_N"/>
</dbReference>
<organism evidence="19 20">
    <name type="scientific">Rothia kristinae</name>
    <dbReference type="NCBI Taxonomy" id="37923"/>
    <lineage>
        <taxon>Bacteria</taxon>
        <taxon>Bacillati</taxon>
        <taxon>Actinomycetota</taxon>
        <taxon>Actinomycetes</taxon>
        <taxon>Micrococcales</taxon>
        <taxon>Micrococcaceae</taxon>
        <taxon>Rothia</taxon>
    </lineage>
</organism>
<feature type="compositionally biased region" description="Acidic residues" evidence="16">
    <location>
        <begin position="523"/>
        <end position="541"/>
    </location>
</feature>
<sequence length="541" mass="58856">MTRTPEIRPTREEFRELARTRRVIPVRASVVADAMTPIGLYRALVARDGDPRPGTFLLESANESASWSRWSFIGVSSRATLTAKDGAAHWQGTVPAGAPEGGDPVEAIRETLSILHTEPFEDVPPLTSGLVGYLGWDAVRHWERLPNPPADDLHLPEFALNLVSDLAVHDHRDGTVTLVANAVNWDGTDARVDEAYDDAVARVHAMLADLSRPLPRTTVSTASAPQDVEQRLEEEVQESWERQQFLNAIVQAKHAIRDGDIFQVVLSRRFEAPCEASPLEVYRTLRRTNPSPYMYLYTFAADDEAAEPFHIVGSSPEALVTVQGRTATTHPIAGSRPRGADRVEDAALTEELLADEKERSEHLMLVDLARNDLSRIARPGTVEVTQFMDIERFSHIMHISSTVQAEMAEDATAYDVLRAAFPAGTLSGAPKPRALQIIDEYEPHRRGVYGGVVGYFDFAGNMDMAIAIRTAVLRKGRAWVQAGAGIVADSVLESEAAETVAKSAAPLRAVLAARDLTPLDAAGEAEDDAAGPEADADGAVS</sequence>
<dbReference type="InterPro" id="IPR019999">
    <property type="entry name" value="Anth_synth_I-like"/>
</dbReference>
<dbReference type="UniPathway" id="UPA00035">
    <property type="reaction ID" value="UER00040"/>
</dbReference>
<comment type="similarity">
    <text evidence="3 15">Belongs to the anthranilate synthase component I family.</text>
</comment>
<dbReference type="GO" id="GO:0000162">
    <property type="term" value="P:L-tryptophan biosynthetic process"/>
    <property type="evidence" value="ECO:0007669"/>
    <property type="project" value="UniProtKB-UniPathway"/>
</dbReference>
<evidence type="ECO:0000256" key="5">
    <source>
        <dbReference type="ARBA" id="ARBA00012266"/>
    </source>
</evidence>
<dbReference type="Proteomes" id="UP000595221">
    <property type="component" value="Chromosome"/>
</dbReference>
<dbReference type="NCBIfam" id="TIGR00564">
    <property type="entry name" value="trpE_most"/>
    <property type="match status" value="1"/>
</dbReference>
<feature type="region of interest" description="Disordered" evidence="16">
    <location>
        <begin position="521"/>
        <end position="541"/>
    </location>
</feature>
<evidence type="ECO:0000256" key="12">
    <source>
        <dbReference type="ARBA" id="ARBA00023239"/>
    </source>
</evidence>
<dbReference type="Gene3D" id="3.60.120.10">
    <property type="entry name" value="Anthranilate synthase"/>
    <property type="match status" value="1"/>
</dbReference>
<dbReference type="InterPro" id="IPR005256">
    <property type="entry name" value="Anth_synth_I_PabB"/>
</dbReference>
<evidence type="ECO:0000313" key="19">
    <source>
        <dbReference type="EMBL" id="QQC59722.1"/>
    </source>
</evidence>
<dbReference type="NCBIfam" id="NF010086">
    <property type="entry name" value="PRK13571.1"/>
    <property type="match status" value="1"/>
</dbReference>
<accession>A0A7T4MU74</accession>
<dbReference type="Pfam" id="PF04715">
    <property type="entry name" value="Anth_synt_I_N"/>
    <property type="match status" value="1"/>
</dbReference>
<evidence type="ECO:0000256" key="1">
    <source>
        <dbReference type="ARBA" id="ARBA00001946"/>
    </source>
</evidence>
<evidence type="ECO:0000256" key="14">
    <source>
        <dbReference type="ARBA" id="ARBA00047683"/>
    </source>
</evidence>
<gene>
    <name evidence="15" type="primary">trpE</name>
    <name evidence="19" type="ORF">I6H58_01655</name>
</gene>
<evidence type="ECO:0000256" key="2">
    <source>
        <dbReference type="ARBA" id="ARBA00004873"/>
    </source>
</evidence>
<evidence type="ECO:0000259" key="18">
    <source>
        <dbReference type="Pfam" id="PF04715"/>
    </source>
</evidence>
<dbReference type="PANTHER" id="PTHR11236:SF46">
    <property type="entry name" value="ANTHRANILATE SYNTHASE COMPONENT 1"/>
    <property type="match status" value="1"/>
</dbReference>
<comment type="catalytic activity">
    <reaction evidence="14 15">
        <text>chorismate + L-glutamine = anthranilate + pyruvate + L-glutamate + H(+)</text>
        <dbReference type="Rhea" id="RHEA:21732"/>
        <dbReference type="ChEBI" id="CHEBI:15361"/>
        <dbReference type="ChEBI" id="CHEBI:15378"/>
        <dbReference type="ChEBI" id="CHEBI:16567"/>
        <dbReference type="ChEBI" id="CHEBI:29748"/>
        <dbReference type="ChEBI" id="CHEBI:29985"/>
        <dbReference type="ChEBI" id="CHEBI:58359"/>
        <dbReference type="EC" id="4.1.3.27"/>
    </reaction>
</comment>
<dbReference type="EMBL" id="CP066078">
    <property type="protein sequence ID" value="QQC59722.1"/>
    <property type="molecule type" value="Genomic_DNA"/>
</dbReference>
<evidence type="ECO:0000256" key="16">
    <source>
        <dbReference type="SAM" id="MobiDB-lite"/>
    </source>
</evidence>
<reference evidence="19 20" key="1">
    <citation type="submission" date="2020-12" db="EMBL/GenBank/DDBJ databases">
        <title>FDA dAtabase for Regulatory Grade micrObial Sequences (FDA-ARGOS): Supporting development and validation of Infectious Disease Dx tests.</title>
        <authorList>
            <person name="Sproer C."/>
            <person name="Gronow S."/>
            <person name="Severitt S."/>
            <person name="Schroder I."/>
            <person name="Tallon L."/>
            <person name="Sadzewicz L."/>
            <person name="Zhao X."/>
            <person name="Boylan J."/>
            <person name="Ott S."/>
            <person name="Bowen H."/>
            <person name="Vavikolanu K."/>
            <person name="Mehta A."/>
            <person name="Aluvathingal J."/>
            <person name="Nadendla S."/>
            <person name="Lowell S."/>
            <person name="Myers T."/>
            <person name="Yan Y."/>
            <person name="Sichtig H."/>
        </authorList>
    </citation>
    <scope>NUCLEOTIDE SEQUENCE [LARGE SCALE GENOMIC DNA]</scope>
    <source>
        <strain evidence="19 20">FDAARGOS_1001</strain>
    </source>
</reference>
<dbReference type="EC" id="4.1.3.27" evidence="5 15"/>
<dbReference type="InterPro" id="IPR015890">
    <property type="entry name" value="Chorismate_C"/>
</dbReference>
<evidence type="ECO:0000256" key="8">
    <source>
        <dbReference type="ARBA" id="ARBA00022723"/>
    </source>
</evidence>